<protein>
    <submittedName>
        <fullName evidence="1">Uncharacterized protein</fullName>
    </submittedName>
</protein>
<reference evidence="1" key="2">
    <citation type="journal article" date="2015" name="Data Brief">
        <title>Shoot transcriptome of the giant reed, Arundo donax.</title>
        <authorList>
            <person name="Barrero R.A."/>
            <person name="Guerrero F.D."/>
            <person name="Moolhuijzen P."/>
            <person name="Goolsby J.A."/>
            <person name="Tidwell J."/>
            <person name="Bellgard S.E."/>
            <person name="Bellgard M.I."/>
        </authorList>
    </citation>
    <scope>NUCLEOTIDE SEQUENCE</scope>
    <source>
        <tissue evidence="1">Shoot tissue taken approximately 20 cm above the soil surface</tissue>
    </source>
</reference>
<name>A0A0A8YK21_ARUDO</name>
<organism evidence="1">
    <name type="scientific">Arundo donax</name>
    <name type="common">Giant reed</name>
    <name type="synonym">Donax arundinaceus</name>
    <dbReference type="NCBI Taxonomy" id="35708"/>
    <lineage>
        <taxon>Eukaryota</taxon>
        <taxon>Viridiplantae</taxon>
        <taxon>Streptophyta</taxon>
        <taxon>Embryophyta</taxon>
        <taxon>Tracheophyta</taxon>
        <taxon>Spermatophyta</taxon>
        <taxon>Magnoliopsida</taxon>
        <taxon>Liliopsida</taxon>
        <taxon>Poales</taxon>
        <taxon>Poaceae</taxon>
        <taxon>PACMAD clade</taxon>
        <taxon>Arundinoideae</taxon>
        <taxon>Arundineae</taxon>
        <taxon>Arundo</taxon>
    </lineage>
</organism>
<reference evidence="1" key="1">
    <citation type="submission" date="2014-09" db="EMBL/GenBank/DDBJ databases">
        <authorList>
            <person name="Magalhaes I.L.F."/>
            <person name="Oliveira U."/>
            <person name="Santos F.R."/>
            <person name="Vidigal T.H.D.A."/>
            <person name="Brescovit A.D."/>
            <person name="Santos A.J."/>
        </authorList>
    </citation>
    <scope>NUCLEOTIDE SEQUENCE</scope>
    <source>
        <tissue evidence="1">Shoot tissue taken approximately 20 cm above the soil surface</tissue>
    </source>
</reference>
<proteinExistence type="predicted"/>
<accession>A0A0A8YK21</accession>
<sequence length="26" mass="3108">MVKLCIAQNHPSLIYQLISRNDKRCY</sequence>
<evidence type="ECO:0000313" key="1">
    <source>
        <dbReference type="EMBL" id="JAD25933.1"/>
    </source>
</evidence>
<dbReference type="EMBL" id="GBRH01271962">
    <property type="protein sequence ID" value="JAD25933.1"/>
    <property type="molecule type" value="Transcribed_RNA"/>
</dbReference>
<dbReference type="AlphaFoldDB" id="A0A0A8YK21"/>